<comment type="subcellular location">
    <subcellularLocation>
        <location evidence="1">Cell membrane</location>
        <topology evidence="1">Multi-pass membrane protein</topology>
    </subcellularLocation>
</comment>
<dbReference type="PANTHER" id="PTHR30250:SF10">
    <property type="entry name" value="LIPOPOLYSACCHARIDE BIOSYNTHESIS PROTEIN WZXC"/>
    <property type="match status" value="1"/>
</dbReference>
<keyword evidence="5 8" id="KW-1133">Transmembrane helix</keyword>
<feature type="transmembrane region" description="Helical" evidence="8">
    <location>
        <begin position="16"/>
        <end position="39"/>
    </location>
</feature>
<evidence type="ECO:0000256" key="5">
    <source>
        <dbReference type="ARBA" id="ARBA00022989"/>
    </source>
</evidence>
<dbReference type="RefSeq" id="WP_191780178.1">
    <property type="nucleotide sequence ID" value="NZ_JACSQV010000002.1"/>
</dbReference>
<keyword evidence="3" id="KW-1003">Cell membrane</keyword>
<evidence type="ECO:0000256" key="6">
    <source>
        <dbReference type="ARBA" id="ARBA00023136"/>
    </source>
</evidence>
<comment type="caution">
    <text evidence="9">The sequence shown here is derived from an EMBL/GenBank/DDBJ whole genome shotgun (WGS) entry which is preliminary data.</text>
</comment>
<evidence type="ECO:0000256" key="8">
    <source>
        <dbReference type="SAM" id="Phobius"/>
    </source>
</evidence>
<feature type="transmembrane region" description="Helical" evidence="8">
    <location>
        <begin position="181"/>
        <end position="199"/>
    </location>
</feature>
<keyword evidence="4 8" id="KW-0812">Transmembrane</keyword>
<dbReference type="PANTHER" id="PTHR30250">
    <property type="entry name" value="PST FAMILY PREDICTED COLANIC ACID TRANSPORTER"/>
    <property type="match status" value="1"/>
</dbReference>
<proteinExistence type="inferred from homology"/>
<dbReference type="Pfam" id="PF13440">
    <property type="entry name" value="Polysacc_synt_3"/>
    <property type="match status" value="1"/>
</dbReference>
<sequence length="534" mass="56241">MTAPAGLGTSASRGAAVTLVGQGARIALLLTGVVVLARLLSPQDYGLLAMVMAVTGVADILRDFGLGSAAVQARTLSRGQRSNLFWLSTGTGVVLALLVLAVAPLLAAFYDEPRLRGVTALLSVTFVLNGVMTQYKADLQRRLRFGALTGLELGGQAVGLAAAVALAAGGAGYWALVAQQVVQLAAQLVVLVVVCRWLPGRWARDEPVRPFVSFGANLVGSQVLAHASNNVDSVVIGSSLGAGPLGLYNRAFQLLVLPLYQINAPVTRVALPVLARLVDDPPRYRHYLLTAQTAMLNLVSAMLAFAAAQAPAVVLVALGPRWLETAGLFQVLSIAGFFTMAGYACYWVYLSQGLTREHLRLSLVTRPVQIAMIVGGAHWGLYGVAWAYAAAVVLQWPANLWWLHRVSDAPVGRIWSNGARTVLVYGWALVASAAATRWLPPGETWLALATGALALVAALALAALAVPAYRRDLRTVAGLRHQLRGRGAPAAAPATPPAPVADHGHRPAPALTPRTAPAARPPHHPVRTPDEEPR</sequence>
<dbReference type="Proteomes" id="UP000604241">
    <property type="component" value="Unassembled WGS sequence"/>
</dbReference>
<evidence type="ECO:0000313" key="10">
    <source>
        <dbReference type="Proteomes" id="UP000604241"/>
    </source>
</evidence>
<feature type="region of interest" description="Disordered" evidence="7">
    <location>
        <begin position="487"/>
        <end position="534"/>
    </location>
</feature>
<evidence type="ECO:0000256" key="4">
    <source>
        <dbReference type="ARBA" id="ARBA00022692"/>
    </source>
</evidence>
<feature type="transmembrane region" description="Helical" evidence="8">
    <location>
        <begin position="294"/>
        <end position="316"/>
    </location>
</feature>
<evidence type="ECO:0000256" key="2">
    <source>
        <dbReference type="ARBA" id="ARBA00007430"/>
    </source>
</evidence>
<feature type="compositionally biased region" description="Low complexity" evidence="7">
    <location>
        <begin position="507"/>
        <end position="518"/>
    </location>
</feature>
<feature type="transmembrane region" description="Helical" evidence="8">
    <location>
        <begin position="84"/>
        <end position="109"/>
    </location>
</feature>
<evidence type="ECO:0000256" key="7">
    <source>
        <dbReference type="SAM" id="MobiDB-lite"/>
    </source>
</evidence>
<protein>
    <submittedName>
        <fullName evidence="9">Lipopolysaccharide biosynthesis protein</fullName>
    </submittedName>
</protein>
<keyword evidence="10" id="KW-1185">Reference proteome</keyword>
<keyword evidence="6 8" id="KW-0472">Membrane</keyword>
<gene>
    <name evidence="9" type="ORF">H9657_02920</name>
</gene>
<evidence type="ECO:0000256" key="1">
    <source>
        <dbReference type="ARBA" id="ARBA00004651"/>
    </source>
</evidence>
<feature type="transmembrane region" description="Helical" evidence="8">
    <location>
        <begin position="328"/>
        <end position="349"/>
    </location>
</feature>
<evidence type="ECO:0000256" key="3">
    <source>
        <dbReference type="ARBA" id="ARBA00022475"/>
    </source>
</evidence>
<name>A0ABR8QAF0_9CELL</name>
<feature type="transmembrane region" description="Helical" evidence="8">
    <location>
        <begin position="153"/>
        <end position="175"/>
    </location>
</feature>
<feature type="transmembrane region" description="Helical" evidence="8">
    <location>
        <begin position="115"/>
        <end position="132"/>
    </location>
</feature>
<feature type="transmembrane region" description="Helical" evidence="8">
    <location>
        <begin position="445"/>
        <end position="466"/>
    </location>
</feature>
<dbReference type="InterPro" id="IPR050833">
    <property type="entry name" value="Poly_Biosynth_Transport"/>
</dbReference>
<organism evidence="9 10">
    <name type="scientific">Cellulomonas avistercoris</name>
    <dbReference type="NCBI Taxonomy" id="2762242"/>
    <lineage>
        <taxon>Bacteria</taxon>
        <taxon>Bacillati</taxon>
        <taxon>Actinomycetota</taxon>
        <taxon>Actinomycetes</taxon>
        <taxon>Micrococcales</taxon>
        <taxon>Cellulomonadaceae</taxon>
        <taxon>Cellulomonas</taxon>
    </lineage>
</organism>
<dbReference type="CDD" id="cd13127">
    <property type="entry name" value="MATE_tuaB_like"/>
    <property type="match status" value="1"/>
</dbReference>
<comment type="similarity">
    <text evidence="2">Belongs to the polysaccharide synthase family.</text>
</comment>
<accession>A0ABR8QAF0</accession>
<dbReference type="EMBL" id="JACSQV010000002">
    <property type="protein sequence ID" value="MBD7917229.1"/>
    <property type="molecule type" value="Genomic_DNA"/>
</dbReference>
<evidence type="ECO:0000313" key="9">
    <source>
        <dbReference type="EMBL" id="MBD7917229.1"/>
    </source>
</evidence>
<reference evidence="9 10" key="1">
    <citation type="submission" date="2020-08" db="EMBL/GenBank/DDBJ databases">
        <title>A Genomic Blueprint of the Chicken Gut Microbiome.</title>
        <authorList>
            <person name="Gilroy R."/>
            <person name="Ravi A."/>
            <person name="Getino M."/>
            <person name="Pursley I."/>
            <person name="Horton D.L."/>
            <person name="Alikhan N.-F."/>
            <person name="Baker D."/>
            <person name="Gharbi K."/>
            <person name="Hall N."/>
            <person name="Watson M."/>
            <person name="Adriaenssens E.M."/>
            <person name="Foster-Nyarko E."/>
            <person name="Jarju S."/>
            <person name="Secka A."/>
            <person name="Antonio M."/>
            <person name="Oren A."/>
            <person name="Chaudhuri R."/>
            <person name="La Ragione R.M."/>
            <person name="Hildebrand F."/>
            <person name="Pallen M.J."/>
        </authorList>
    </citation>
    <scope>NUCLEOTIDE SEQUENCE [LARGE SCALE GENOMIC DNA]</scope>
    <source>
        <strain evidence="9 10">Sa3CUA2</strain>
    </source>
</reference>